<dbReference type="PANTHER" id="PTHR39966">
    <property type="entry name" value="BLL2471 PROTEIN-RELATED"/>
    <property type="match status" value="1"/>
</dbReference>
<dbReference type="GO" id="GO:0005886">
    <property type="term" value="C:plasma membrane"/>
    <property type="evidence" value="ECO:0007669"/>
    <property type="project" value="TreeGrafter"/>
</dbReference>
<dbReference type="Pfam" id="PF13596">
    <property type="entry name" value="PAS_10"/>
    <property type="match status" value="1"/>
</dbReference>
<dbReference type="RefSeq" id="WP_026737959.1">
    <property type="nucleotide sequence ID" value="NZ_AP019822.1"/>
</dbReference>
<sequence length="605" mass="70347">MGKDMKDHLDIDLAMIEKMTEIKRDYIEGKTDYETTKALIKQNFTRITPAEFAYSEQKIKDLGFDDNTVHDKMNDVLGLFDDIIVRETADLPEGHPINTYLMENFVVKGLIAEMKEEAEKKFIKNRWLELYDELYKFNIHLSRKQHQLFSMLERKGFDRPSRIMWSFDNAVRDSISKARKLLNEDKIDEFMEHQKLVWELTLDIMNKEEEVLYPTSLKMITEEEFRGMRPGDDEIGYCLIDKPEGFYPEIKEEPRIPENTEIPSGNQSQAGFMNDLASLLSKYNMGNEAKKENEVFDVKQGKLTLEQINLIYKHMPVDLSFVDENEIVKFYTDTKHRVFPRSAGVIGRDVKNCHPRESVSTVMQIIDAFRKGEQEEAEFWLETNGKFIYITYTAVRDENGKFKGVLEMMQDVTRIRSLTGERRLLMWENSAKNSEGKEEESKSEYGLNENSVIGDIIDKYPYIKEFMPTLAPEYTKLLDPVQYMIMSKVATLDMIAERGGFTVPELIGKIEERIKREENKTEDISGESAYGLTSDSIIGNIIDKYPYIKEFMPTLSPVYNRLLNPVQYMIMSKVATLDMIAARGGFEVADLIKKIEDKIKEEENK</sequence>
<protein>
    <recommendedName>
        <fullName evidence="1">PAC domain-containing protein</fullName>
    </recommendedName>
</protein>
<dbReference type="InterPro" id="IPR000700">
    <property type="entry name" value="PAS-assoc_C"/>
</dbReference>
<evidence type="ECO:0000313" key="2">
    <source>
        <dbReference type="EMBL" id="BBM36745.1"/>
    </source>
</evidence>
<organism evidence="2 3">
    <name type="scientific">Pseudoleptotrichia goodfellowii</name>
    <dbReference type="NCBI Taxonomy" id="157692"/>
    <lineage>
        <taxon>Bacteria</taxon>
        <taxon>Fusobacteriati</taxon>
        <taxon>Fusobacteriota</taxon>
        <taxon>Fusobacteriia</taxon>
        <taxon>Fusobacteriales</taxon>
        <taxon>Leptotrichiaceae</taxon>
        <taxon>Pseudoleptotrichia</taxon>
    </lineage>
</organism>
<dbReference type="InterPro" id="IPR035965">
    <property type="entry name" value="PAS-like_dom_sf"/>
</dbReference>
<evidence type="ECO:0000313" key="3">
    <source>
        <dbReference type="Proteomes" id="UP000321606"/>
    </source>
</evidence>
<dbReference type="SUPFAM" id="SSF55785">
    <property type="entry name" value="PYP-like sensor domain (PAS domain)"/>
    <property type="match status" value="1"/>
</dbReference>
<dbReference type="Proteomes" id="UP000321606">
    <property type="component" value="Chromosome"/>
</dbReference>
<dbReference type="KEGG" id="lgo:JCM16774_1690"/>
<feature type="domain" description="PAC" evidence="1">
    <location>
        <begin position="373"/>
        <end position="424"/>
    </location>
</feature>
<evidence type="ECO:0000259" key="1">
    <source>
        <dbReference type="PROSITE" id="PS50113"/>
    </source>
</evidence>
<gene>
    <name evidence="2" type="ORF">JCM16774_1690</name>
</gene>
<dbReference type="Gene3D" id="3.30.450.20">
    <property type="entry name" value="PAS domain"/>
    <property type="match status" value="1"/>
</dbReference>
<dbReference type="Gene3D" id="1.20.120.520">
    <property type="entry name" value="nmb1532 protein domain like"/>
    <property type="match status" value="1"/>
</dbReference>
<dbReference type="Gene3D" id="1.10.3910.10">
    <property type="entry name" value="SP0561-like"/>
    <property type="match status" value="2"/>
</dbReference>
<dbReference type="SUPFAM" id="SSF140683">
    <property type="entry name" value="SP0561-like"/>
    <property type="match status" value="2"/>
</dbReference>
<dbReference type="STRING" id="714315.GCA_000516535_01697"/>
<dbReference type="OrthoDB" id="9769774at2"/>
<name>A0A510JET5_9FUSO</name>
<reference evidence="2 3" key="1">
    <citation type="submission" date="2019-07" db="EMBL/GenBank/DDBJ databases">
        <title>Complete Genome Sequence of Leptotrichia goodfellowii Strain JCM 16774.</title>
        <authorList>
            <person name="Watanabe S."/>
            <person name="Cui L."/>
        </authorList>
    </citation>
    <scope>NUCLEOTIDE SEQUENCE [LARGE SCALE GENOMIC DNA]</scope>
    <source>
        <strain evidence="2 3">JCM16774</strain>
    </source>
</reference>
<accession>A0A510JET5</accession>
<dbReference type="AlphaFoldDB" id="A0A510JET5"/>
<proteinExistence type="predicted"/>
<dbReference type="PROSITE" id="PS50113">
    <property type="entry name" value="PAC"/>
    <property type="match status" value="1"/>
</dbReference>
<dbReference type="EMBL" id="AP019822">
    <property type="protein sequence ID" value="BBM36745.1"/>
    <property type="molecule type" value="Genomic_DNA"/>
</dbReference>
<dbReference type="InterPro" id="IPR038062">
    <property type="entry name" value="ScdA-like_N_sf"/>
</dbReference>
<dbReference type="PANTHER" id="PTHR39966:SF3">
    <property type="entry name" value="DUF438 DOMAIN-CONTAINING PROTEIN"/>
    <property type="match status" value="1"/>
</dbReference>